<organism evidence="2">
    <name type="scientific">Ananas comosus var. bracteatus</name>
    <name type="common">red pineapple</name>
    <dbReference type="NCBI Taxonomy" id="296719"/>
    <lineage>
        <taxon>Eukaryota</taxon>
        <taxon>Viridiplantae</taxon>
        <taxon>Streptophyta</taxon>
        <taxon>Embryophyta</taxon>
        <taxon>Tracheophyta</taxon>
        <taxon>Spermatophyta</taxon>
        <taxon>Magnoliopsida</taxon>
        <taxon>Liliopsida</taxon>
        <taxon>Poales</taxon>
        <taxon>Bromeliaceae</taxon>
        <taxon>Bromelioideae</taxon>
        <taxon>Ananas</taxon>
    </lineage>
</organism>
<feature type="compositionally biased region" description="Basic and acidic residues" evidence="1">
    <location>
        <begin position="55"/>
        <end position="64"/>
    </location>
</feature>
<protein>
    <submittedName>
        <fullName evidence="2">Uncharacterized protein</fullName>
    </submittedName>
</protein>
<reference evidence="2" key="1">
    <citation type="submission" date="2020-07" db="EMBL/GenBank/DDBJ databases">
        <authorList>
            <person name="Lin J."/>
        </authorList>
    </citation>
    <scope>NUCLEOTIDE SEQUENCE</scope>
</reference>
<feature type="compositionally biased region" description="Low complexity" evidence="1">
    <location>
        <begin position="72"/>
        <end position="96"/>
    </location>
</feature>
<gene>
    <name evidence="2" type="ORF">CB5_LOCUS6535</name>
</gene>
<accession>A0A6V7NYA3</accession>
<evidence type="ECO:0000313" key="2">
    <source>
        <dbReference type="EMBL" id="CAD1823324.1"/>
    </source>
</evidence>
<sequence>MVDLTGYRCLVAVNFLSDIPGNLEITVGYYTLSVLIQLERWSRRDAATPVNPPNERTDQHDPLRSDPAPNYRSAGSVRGRRSSAGSSSSDASWNSSEIRDRRSPGPIIGFCWQRTHSGSAPESACFGSGPELGNSLLAERRGPLDVLGTRPFVGLRWGPLTVGLRWGPLFFSFAGSICHLGLLGDLTEGPDRSTRHVGLPSIFCCRLGFGVNCRLLFLAWVRTTSLGETAGGFTLKPDALPLSLQGLKTGGRGPSAVFDEPTLGPPIGSYLNLVIPNCVGPIGGPPPNSSLTVGGLVAEPEEIPLGPLSIYASGGRGPAFREGSLELTLSGISAPVGRLPEPCGGNMVTHDPNAVPMPGKVEASPSISMGSTRSSARFDSARKVSMLERAKLRKVFLLEGETSGATSLPRQWNSKKVLKKGAQCGVKLSGVEAEELHKFLLRG</sequence>
<name>A0A6V7NYA3_ANACO</name>
<evidence type="ECO:0000256" key="1">
    <source>
        <dbReference type="SAM" id="MobiDB-lite"/>
    </source>
</evidence>
<dbReference type="AlphaFoldDB" id="A0A6V7NYA3"/>
<dbReference type="EMBL" id="LR862143">
    <property type="protein sequence ID" value="CAD1823324.1"/>
    <property type="molecule type" value="Genomic_DNA"/>
</dbReference>
<proteinExistence type="predicted"/>
<feature type="region of interest" description="Disordered" evidence="1">
    <location>
        <begin position="45"/>
        <end position="100"/>
    </location>
</feature>